<evidence type="ECO:0000313" key="2">
    <source>
        <dbReference type="EMBL" id="OMJ14508.1"/>
    </source>
</evidence>
<gene>
    <name evidence="2" type="ORF">AYI70_g7827</name>
</gene>
<name>A0A1R1XIT5_9FUNG</name>
<evidence type="ECO:0000313" key="3">
    <source>
        <dbReference type="Proteomes" id="UP000187283"/>
    </source>
</evidence>
<protein>
    <submittedName>
        <fullName evidence="2">Uncharacterized protein</fullName>
    </submittedName>
</protein>
<reference evidence="2 3" key="1">
    <citation type="submission" date="2017-01" db="EMBL/GenBank/DDBJ databases">
        <authorList>
            <person name="Mah S.A."/>
            <person name="Swanson W.J."/>
            <person name="Moy G.W."/>
            <person name="Vacquier V.D."/>
        </authorList>
    </citation>
    <scope>NUCLEOTIDE SEQUENCE [LARGE SCALE GENOMIC DNA]</scope>
    <source>
        <strain evidence="2 3">GSMNP</strain>
    </source>
</reference>
<accession>A0A1R1XIT5</accession>
<evidence type="ECO:0000256" key="1">
    <source>
        <dbReference type="SAM" id="MobiDB-lite"/>
    </source>
</evidence>
<dbReference type="OrthoDB" id="5645878at2759"/>
<feature type="region of interest" description="Disordered" evidence="1">
    <location>
        <begin position="304"/>
        <end position="344"/>
    </location>
</feature>
<proteinExistence type="predicted"/>
<keyword evidence="3" id="KW-1185">Reference proteome</keyword>
<feature type="compositionally biased region" description="Basic and acidic residues" evidence="1">
    <location>
        <begin position="334"/>
        <end position="344"/>
    </location>
</feature>
<sequence length="344" mass="38130">TTYFIFDEDAGAKKLLSLALVFNGKRIEFYQTVKFEEDVTIISIPNHRDTGILTMINLIKEQLLPLGTIDDVSAWAQKGTNAFIPFGMKVLFRKSSPETAIPSFLVHPEDRIGLFYKGCVEACSFCKIVGNWKSACPNIEQKEIEKINRKNMANQKNQEIKASKSAENLLRPHAFEFKNVKTDSITHDAFIDRRAAVDGADAFKMGALAAQDPSINVAQTAPKAVKSAKTDPTKPSVLETLFDNLTKFQKKAIDAITTNQPTEISSFGSSPVAKPAEMVNIFYPGGVVDTEFDDEFKAMSKNYQQKNRMRTIEPSSTDPPAPSSSSEYSEADFFDEKGAEVLKS</sequence>
<dbReference type="Proteomes" id="UP000187283">
    <property type="component" value="Unassembled WGS sequence"/>
</dbReference>
<dbReference type="STRING" id="133412.A0A1R1XIT5"/>
<dbReference type="AlphaFoldDB" id="A0A1R1XIT5"/>
<feature type="non-terminal residue" evidence="2">
    <location>
        <position position="1"/>
    </location>
</feature>
<dbReference type="EMBL" id="LSSN01003037">
    <property type="protein sequence ID" value="OMJ14508.1"/>
    <property type="molecule type" value="Genomic_DNA"/>
</dbReference>
<organism evidence="2 3">
    <name type="scientific">Smittium culicis</name>
    <dbReference type="NCBI Taxonomy" id="133412"/>
    <lineage>
        <taxon>Eukaryota</taxon>
        <taxon>Fungi</taxon>
        <taxon>Fungi incertae sedis</taxon>
        <taxon>Zoopagomycota</taxon>
        <taxon>Kickxellomycotina</taxon>
        <taxon>Harpellomycetes</taxon>
        <taxon>Harpellales</taxon>
        <taxon>Legeriomycetaceae</taxon>
        <taxon>Smittium</taxon>
    </lineage>
</organism>
<comment type="caution">
    <text evidence="2">The sequence shown here is derived from an EMBL/GenBank/DDBJ whole genome shotgun (WGS) entry which is preliminary data.</text>
</comment>